<dbReference type="GO" id="GO:0006629">
    <property type="term" value="P:lipid metabolic process"/>
    <property type="evidence" value="ECO:0007669"/>
    <property type="project" value="UniProtKB-KW"/>
</dbReference>
<dbReference type="InterPro" id="IPR002347">
    <property type="entry name" value="SDR_fam"/>
</dbReference>
<dbReference type="GO" id="GO:0016491">
    <property type="term" value="F:oxidoreductase activity"/>
    <property type="evidence" value="ECO:0007669"/>
    <property type="project" value="UniProtKB-KW"/>
</dbReference>
<organism evidence="5">
    <name type="scientific">marine metagenome</name>
    <dbReference type="NCBI Taxonomy" id="408172"/>
    <lineage>
        <taxon>unclassified sequences</taxon>
        <taxon>metagenomes</taxon>
        <taxon>ecological metagenomes</taxon>
    </lineage>
</organism>
<dbReference type="PANTHER" id="PTHR43180:SF28">
    <property type="entry name" value="NAD(P)-BINDING ROSSMANN-FOLD SUPERFAMILY PROTEIN"/>
    <property type="match status" value="1"/>
</dbReference>
<keyword evidence="3" id="KW-0520">NAD</keyword>
<evidence type="ECO:0008006" key="6">
    <source>
        <dbReference type="Google" id="ProtNLM"/>
    </source>
</evidence>
<dbReference type="InterPro" id="IPR036291">
    <property type="entry name" value="NAD(P)-bd_dom_sf"/>
</dbReference>
<evidence type="ECO:0000256" key="2">
    <source>
        <dbReference type="ARBA" id="ARBA00023002"/>
    </source>
</evidence>
<dbReference type="PANTHER" id="PTHR43180">
    <property type="entry name" value="3-OXOACYL-(ACYL-CARRIER-PROTEIN) REDUCTASE (AFU_ORTHOLOGUE AFUA_6G11210)"/>
    <property type="match status" value="1"/>
</dbReference>
<gene>
    <name evidence="5" type="ORF">METZ01_LOCUS70683</name>
</gene>
<evidence type="ECO:0000313" key="5">
    <source>
        <dbReference type="EMBL" id="SVA17829.1"/>
    </source>
</evidence>
<dbReference type="PRINTS" id="PR00080">
    <property type="entry name" value="SDRFAMILY"/>
</dbReference>
<name>A0A381TPS3_9ZZZZ</name>
<keyword evidence="4" id="KW-0443">Lipid metabolism</keyword>
<dbReference type="PRINTS" id="PR00081">
    <property type="entry name" value="GDHRDH"/>
</dbReference>
<sequence>MASRLEGKVALITGGTSGIGADTARLFSEEGARVVIVGRSEEKGANLADELGKNVVFKKADITIEKDISDSVNFTVESFGQMDILFNNAGYGTADNVAEITKEQIDYGLGLLSSVILGIKYAVEPMKTIGGGCIINNSSVAAHVYGQGSPLYSSLKSAVSHYTRMAGVSLGPFNIRVNAISPGAIATPIFWGGSQRANTLSEEENERKMEKLKGNLAKAVPLGKTGLAEDISEAALYLASDAGKFVTCHDLVVDGGRSVAYNEPQHKES</sequence>
<dbReference type="SUPFAM" id="SSF51735">
    <property type="entry name" value="NAD(P)-binding Rossmann-fold domains"/>
    <property type="match status" value="1"/>
</dbReference>
<evidence type="ECO:0000256" key="1">
    <source>
        <dbReference type="ARBA" id="ARBA00006484"/>
    </source>
</evidence>
<dbReference type="AlphaFoldDB" id="A0A381TPS3"/>
<proteinExistence type="inferred from homology"/>
<dbReference type="EMBL" id="UINC01004922">
    <property type="protein sequence ID" value="SVA17829.1"/>
    <property type="molecule type" value="Genomic_DNA"/>
</dbReference>
<accession>A0A381TPS3</accession>
<keyword evidence="2" id="KW-0560">Oxidoreductase</keyword>
<evidence type="ECO:0000256" key="4">
    <source>
        <dbReference type="ARBA" id="ARBA00023098"/>
    </source>
</evidence>
<dbReference type="Pfam" id="PF13561">
    <property type="entry name" value="adh_short_C2"/>
    <property type="match status" value="1"/>
</dbReference>
<dbReference type="Gene3D" id="3.40.50.720">
    <property type="entry name" value="NAD(P)-binding Rossmann-like Domain"/>
    <property type="match status" value="1"/>
</dbReference>
<evidence type="ECO:0000256" key="3">
    <source>
        <dbReference type="ARBA" id="ARBA00023027"/>
    </source>
</evidence>
<comment type="similarity">
    <text evidence="1">Belongs to the short-chain dehydrogenases/reductases (SDR) family.</text>
</comment>
<protein>
    <recommendedName>
        <fullName evidence="6">Short-chain dehydrogenase</fullName>
    </recommendedName>
</protein>
<reference evidence="5" key="1">
    <citation type="submission" date="2018-05" db="EMBL/GenBank/DDBJ databases">
        <authorList>
            <person name="Lanie J.A."/>
            <person name="Ng W.-L."/>
            <person name="Kazmierczak K.M."/>
            <person name="Andrzejewski T.M."/>
            <person name="Davidsen T.M."/>
            <person name="Wayne K.J."/>
            <person name="Tettelin H."/>
            <person name="Glass J.I."/>
            <person name="Rusch D."/>
            <person name="Podicherti R."/>
            <person name="Tsui H.-C.T."/>
            <person name="Winkler M.E."/>
        </authorList>
    </citation>
    <scope>NUCLEOTIDE SEQUENCE</scope>
</reference>
<dbReference type="FunFam" id="3.40.50.720:FF:000084">
    <property type="entry name" value="Short-chain dehydrogenase reductase"/>
    <property type="match status" value="1"/>
</dbReference>